<name>A0A7S3L528_9STRA</name>
<sequence length="584" mass="64529">MGRWLKKAARFVDKVAEKLPDEVGDKIQSKLSALTNIDCGEAMEKVKSIAGRTETAAKETMEICESTQTKREQMISFADEILSTLKSLPGQDAFILDTIKELTDGEKVLAAKELASGLDVAAQECVKKSIEMIDTMDEGVDSLPQMLQDMIEKEHDEDDDDDDDIDTSIIKDVEKDLEDVKTCIKSIQTLNLVTGLQVGVQAFTQLADKAKRSRSLFDKVGDFASDIVDITKSFHEMNVKDVVMKSKELLKCLRLTDVMRQLAQAAGKLINVLIDLFQSLAERISKLWAALAFAKDCMQDCLEHVKEARQLCVDAKDRSLGLLHKSMAIKDQLDSIGDINMKTIQSVRELSSGGEIQEAIDLAKNMDDLVLDCTGKTTAMVDRVVEGFSNIPDILTEGIEPSTAGKQESDPEPVDVEADIQELETAKQAIESASVVKAARAGVAGFSGVSLKANSCNDMLELVQTFATDCFSTIESFMGAWDLESATNKIMEMCRLVSLGELMKQFASQIKRLAIAMIDLMKASATKFKSLDLSELGESVEDVKEKVEERLDDLKEDAKARLDNLKNEADALKDKFKDKLKFWK</sequence>
<proteinExistence type="predicted"/>
<evidence type="ECO:0000313" key="2">
    <source>
        <dbReference type="EMBL" id="CAE0412197.1"/>
    </source>
</evidence>
<dbReference type="EMBL" id="HBIM01011447">
    <property type="protein sequence ID" value="CAE0412197.1"/>
    <property type="molecule type" value="Transcribed_RNA"/>
</dbReference>
<protein>
    <submittedName>
        <fullName evidence="2">Uncharacterized protein</fullName>
    </submittedName>
</protein>
<dbReference type="Gene3D" id="1.20.120.20">
    <property type="entry name" value="Apolipoprotein"/>
    <property type="match status" value="1"/>
</dbReference>
<dbReference type="AlphaFoldDB" id="A0A7S3L528"/>
<accession>A0A7S3L528</accession>
<gene>
    <name evidence="2" type="ORF">ACOF00016_LOCUS9469</name>
</gene>
<reference evidence="2" key="1">
    <citation type="submission" date="2021-01" db="EMBL/GenBank/DDBJ databases">
        <authorList>
            <person name="Corre E."/>
            <person name="Pelletier E."/>
            <person name="Niang G."/>
            <person name="Scheremetjew M."/>
            <person name="Finn R."/>
            <person name="Kale V."/>
            <person name="Holt S."/>
            <person name="Cochrane G."/>
            <person name="Meng A."/>
            <person name="Brown T."/>
            <person name="Cohen L."/>
        </authorList>
    </citation>
    <scope>NUCLEOTIDE SEQUENCE</scope>
    <source>
        <strain evidence="2">CCMP127</strain>
    </source>
</reference>
<evidence type="ECO:0000256" key="1">
    <source>
        <dbReference type="SAM" id="Coils"/>
    </source>
</evidence>
<keyword evidence="1" id="KW-0175">Coiled coil</keyword>
<organism evidence="2">
    <name type="scientific">Amphora coffeiformis</name>
    <dbReference type="NCBI Taxonomy" id="265554"/>
    <lineage>
        <taxon>Eukaryota</taxon>
        <taxon>Sar</taxon>
        <taxon>Stramenopiles</taxon>
        <taxon>Ochrophyta</taxon>
        <taxon>Bacillariophyta</taxon>
        <taxon>Bacillariophyceae</taxon>
        <taxon>Bacillariophycidae</taxon>
        <taxon>Thalassiophysales</taxon>
        <taxon>Catenulaceae</taxon>
        <taxon>Amphora</taxon>
    </lineage>
</organism>
<feature type="coiled-coil region" evidence="1">
    <location>
        <begin position="537"/>
        <end position="575"/>
    </location>
</feature>